<keyword evidence="2" id="KW-1185">Reference proteome</keyword>
<dbReference type="AlphaFoldDB" id="A0A402BDI3"/>
<dbReference type="RefSeq" id="WP_126629630.1">
    <property type="nucleotide sequence ID" value="NZ_BIFT01000002.1"/>
</dbReference>
<reference evidence="2" key="1">
    <citation type="submission" date="2018-12" db="EMBL/GenBank/DDBJ databases">
        <title>Tengunoibacter tsumagoiensis gen. nov., sp. nov., Dictyobacter kobayashii sp. nov., D. alpinus sp. nov., and D. joshuensis sp. nov. and description of Dictyobacteraceae fam. nov. within the order Ktedonobacterales isolated from Tengu-no-mugimeshi.</title>
        <authorList>
            <person name="Wang C.M."/>
            <person name="Zheng Y."/>
            <person name="Sakai Y."/>
            <person name="Toyoda A."/>
            <person name="Minakuchi Y."/>
            <person name="Abe K."/>
            <person name="Yokota A."/>
            <person name="Yabe S."/>
        </authorList>
    </citation>
    <scope>NUCLEOTIDE SEQUENCE [LARGE SCALE GENOMIC DNA]</scope>
    <source>
        <strain evidence="2">Uno16</strain>
    </source>
</reference>
<evidence type="ECO:0000313" key="1">
    <source>
        <dbReference type="EMBL" id="GCE29352.1"/>
    </source>
</evidence>
<dbReference type="OrthoDB" id="9815296at2"/>
<protein>
    <submittedName>
        <fullName evidence="1">Uncharacterized protein</fullName>
    </submittedName>
</protein>
<gene>
    <name evidence="1" type="ORF">KDA_48360</name>
</gene>
<name>A0A402BDI3_9CHLR</name>
<organism evidence="1 2">
    <name type="scientific">Dictyobacter alpinus</name>
    <dbReference type="NCBI Taxonomy" id="2014873"/>
    <lineage>
        <taxon>Bacteria</taxon>
        <taxon>Bacillati</taxon>
        <taxon>Chloroflexota</taxon>
        <taxon>Ktedonobacteria</taxon>
        <taxon>Ktedonobacterales</taxon>
        <taxon>Dictyobacteraceae</taxon>
        <taxon>Dictyobacter</taxon>
    </lineage>
</organism>
<proteinExistence type="predicted"/>
<accession>A0A402BDI3</accession>
<sequence>MLEAQPRGERILQTFVVDRSRSRNETCVPGAEVELVVQSHVSLTSICVSYKVTNAETLHYRTQKPVKDGLFYKTIFGLILD</sequence>
<evidence type="ECO:0000313" key="2">
    <source>
        <dbReference type="Proteomes" id="UP000287171"/>
    </source>
</evidence>
<dbReference type="Proteomes" id="UP000287171">
    <property type="component" value="Unassembled WGS sequence"/>
</dbReference>
<comment type="caution">
    <text evidence="1">The sequence shown here is derived from an EMBL/GenBank/DDBJ whole genome shotgun (WGS) entry which is preliminary data.</text>
</comment>
<dbReference type="EMBL" id="BIFT01000002">
    <property type="protein sequence ID" value="GCE29352.1"/>
    <property type="molecule type" value="Genomic_DNA"/>
</dbReference>